<proteinExistence type="predicted"/>
<sequence>MDSRSKSTEMDSTVLNKDQEERKSEDFEENKGSEETVEVNVGPQQSEHIDSEIQEENEEL</sequence>
<keyword evidence="3" id="KW-1185">Reference proteome</keyword>
<dbReference type="OrthoDB" id="5792814at2759"/>
<reference evidence="4" key="1">
    <citation type="submission" date="2016-06" db="UniProtKB">
        <authorList>
            <consortium name="WormBaseParasite"/>
        </authorList>
    </citation>
    <scope>IDENTIFICATION</scope>
</reference>
<evidence type="ECO:0000256" key="1">
    <source>
        <dbReference type="SAM" id="MobiDB-lite"/>
    </source>
</evidence>
<protein>
    <submittedName>
        <fullName evidence="4">CTNNB1_binding domain-containing protein</fullName>
    </submittedName>
</protein>
<dbReference type="WBParaSite" id="nOo.2.0.1.t13661-RA">
    <property type="protein sequence ID" value="nOo.2.0.1.t13661-RA"/>
    <property type="gene ID" value="nOo.2.0.1.g13661"/>
</dbReference>
<evidence type="ECO:0000313" key="2">
    <source>
        <dbReference type="EMBL" id="VDN04143.1"/>
    </source>
</evidence>
<accession>A0A182EZQ1</accession>
<dbReference type="EMBL" id="UYRW01017281">
    <property type="protein sequence ID" value="VDN04143.1"/>
    <property type="molecule type" value="Genomic_DNA"/>
</dbReference>
<organism evidence="4">
    <name type="scientific">Onchocerca ochengi</name>
    <name type="common">Filarial nematode worm</name>
    <dbReference type="NCBI Taxonomy" id="42157"/>
    <lineage>
        <taxon>Eukaryota</taxon>
        <taxon>Metazoa</taxon>
        <taxon>Ecdysozoa</taxon>
        <taxon>Nematoda</taxon>
        <taxon>Chromadorea</taxon>
        <taxon>Rhabditida</taxon>
        <taxon>Spirurina</taxon>
        <taxon>Spiruromorpha</taxon>
        <taxon>Filarioidea</taxon>
        <taxon>Onchocercidae</taxon>
        <taxon>Onchocerca</taxon>
    </lineage>
</organism>
<evidence type="ECO:0000313" key="3">
    <source>
        <dbReference type="Proteomes" id="UP000271087"/>
    </source>
</evidence>
<feature type="region of interest" description="Disordered" evidence="1">
    <location>
        <begin position="1"/>
        <end position="60"/>
    </location>
</feature>
<gene>
    <name evidence="2" type="ORF">NOO_LOCUS13661</name>
</gene>
<dbReference type="AlphaFoldDB" id="A0A182EZQ1"/>
<feature type="compositionally biased region" description="Basic and acidic residues" evidence="1">
    <location>
        <begin position="17"/>
        <end position="34"/>
    </location>
</feature>
<evidence type="ECO:0000313" key="4">
    <source>
        <dbReference type="WBParaSite" id="nOo.2.0.1.t13661-RA"/>
    </source>
</evidence>
<dbReference type="Proteomes" id="UP000271087">
    <property type="component" value="Unassembled WGS sequence"/>
</dbReference>
<name>A0A182EZQ1_ONCOC</name>
<reference evidence="2 3" key="2">
    <citation type="submission" date="2018-08" db="EMBL/GenBank/DDBJ databases">
        <authorList>
            <person name="Laetsch R D."/>
            <person name="Stevens L."/>
            <person name="Kumar S."/>
            <person name="Blaxter L. M."/>
        </authorList>
    </citation>
    <scope>NUCLEOTIDE SEQUENCE [LARGE SCALE GENOMIC DNA]</scope>
</reference>